<keyword evidence="2" id="KW-1185">Reference proteome</keyword>
<comment type="caution">
    <text evidence="1">The sequence shown here is derived from an EMBL/GenBank/DDBJ whole genome shotgun (WGS) entry which is preliminary data.</text>
</comment>
<dbReference type="AlphaFoldDB" id="A0A4D9DVR4"/>
<gene>
    <name evidence="1" type="ORF">DR999_PMT18832</name>
</gene>
<proteinExistence type="predicted"/>
<protein>
    <submittedName>
        <fullName evidence="1">DC-STAMP domain-containing protein 2</fullName>
    </submittedName>
</protein>
<evidence type="ECO:0000313" key="2">
    <source>
        <dbReference type="Proteomes" id="UP000297703"/>
    </source>
</evidence>
<organism evidence="1 2">
    <name type="scientific">Platysternon megacephalum</name>
    <name type="common">big-headed turtle</name>
    <dbReference type="NCBI Taxonomy" id="55544"/>
    <lineage>
        <taxon>Eukaryota</taxon>
        <taxon>Metazoa</taxon>
        <taxon>Chordata</taxon>
        <taxon>Craniata</taxon>
        <taxon>Vertebrata</taxon>
        <taxon>Euteleostomi</taxon>
        <taxon>Archelosauria</taxon>
        <taxon>Testudinata</taxon>
        <taxon>Testudines</taxon>
        <taxon>Cryptodira</taxon>
        <taxon>Durocryptodira</taxon>
        <taxon>Testudinoidea</taxon>
        <taxon>Platysternidae</taxon>
        <taxon>Platysternon</taxon>
    </lineage>
</organism>
<reference evidence="1 2" key="2">
    <citation type="submission" date="2019-04" db="EMBL/GenBank/DDBJ databases">
        <title>The genome sequence of big-headed turtle.</title>
        <authorList>
            <person name="Gong S."/>
        </authorList>
    </citation>
    <scope>NUCLEOTIDE SEQUENCE [LARGE SCALE GENOMIC DNA]</scope>
    <source>
        <strain evidence="1">DO16091913</strain>
        <tissue evidence="1">Muscle</tissue>
    </source>
</reference>
<reference evidence="1 2" key="1">
    <citation type="submission" date="2019-04" db="EMBL/GenBank/DDBJ databases">
        <title>Draft genome of the big-headed turtle Platysternon megacephalum.</title>
        <authorList>
            <person name="Gong S."/>
        </authorList>
    </citation>
    <scope>NUCLEOTIDE SEQUENCE [LARGE SCALE GENOMIC DNA]</scope>
    <source>
        <strain evidence="1">DO16091913</strain>
        <tissue evidence="1">Muscle</tissue>
    </source>
</reference>
<dbReference type="EMBL" id="QXTE01000345">
    <property type="protein sequence ID" value="TFJ99199.1"/>
    <property type="molecule type" value="Genomic_DNA"/>
</dbReference>
<accession>A0A4D9DVR4</accession>
<name>A0A4D9DVR4_9SAUR</name>
<evidence type="ECO:0000313" key="1">
    <source>
        <dbReference type="EMBL" id="TFJ99199.1"/>
    </source>
</evidence>
<dbReference type="Proteomes" id="UP000297703">
    <property type="component" value="Unassembled WGS sequence"/>
</dbReference>
<sequence>MHHTHSAPTRGGHSQSIVQLCRTCASLCLSPRLWQAAQIDNGDTYSISVSATKTSRAALPPESYCFSLPGNADAYTRVTSSRLFSNQNSWSRTPPALLFIYFFK</sequence>